<name>A0ABQ8SHG2_PERAM</name>
<keyword evidence="3" id="KW-1185">Reference proteome</keyword>
<feature type="region of interest" description="Disordered" evidence="1">
    <location>
        <begin position="29"/>
        <end position="48"/>
    </location>
</feature>
<reference evidence="2 3" key="1">
    <citation type="journal article" date="2022" name="Allergy">
        <title>Genome assembly and annotation of Periplaneta americana reveal a comprehensive cockroach allergen profile.</title>
        <authorList>
            <person name="Wang L."/>
            <person name="Xiong Q."/>
            <person name="Saelim N."/>
            <person name="Wang L."/>
            <person name="Nong W."/>
            <person name="Wan A.T."/>
            <person name="Shi M."/>
            <person name="Liu X."/>
            <person name="Cao Q."/>
            <person name="Hui J.H.L."/>
            <person name="Sookrung N."/>
            <person name="Leung T.F."/>
            <person name="Tungtrongchitr A."/>
            <person name="Tsui S.K.W."/>
        </authorList>
    </citation>
    <scope>NUCLEOTIDE SEQUENCE [LARGE SCALE GENOMIC DNA]</scope>
    <source>
        <strain evidence="2">PWHHKU_190912</strain>
    </source>
</reference>
<sequence length="77" mass="8498">MAATLNERDVDLEVEQVWEQGCASLVPDKSRARRLSGPRGHSGKFGNGKNLDTLYRSMMLTTPPHSSIEVSPLWSKG</sequence>
<protein>
    <submittedName>
        <fullName evidence="2">Uncharacterized protein</fullName>
    </submittedName>
</protein>
<accession>A0ABQ8SHG2</accession>
<evidence type="ECO:0000256" key="1">
    <source>
        <dbReference type="SAM" id="MobiDB-lite"/>
    </source>
</evidence>
<comment type="caution">
    <text evidence="2">The sequence shown here is derived from an EMBL/GenBank/DDBJ whole genome shotgun (WGS) entry which is preliminary data.</text>
</comment>
<organism evidence="2 3">
    <name type="scientific">Periplaneta americana</name>
    <name type="common">American cockroach</name>
    <name type="synonym">Blatta americana</name>
    <dbReference type="NCBI Taxonomy" id="6978"/>
    <lineage>
        <taxon>Eukaryota</taxon>
        <taxon>Metazoa</taxon>
        <taxon>Ecdysozoa</taxon>
        <taxon>Arthropoda</taxon>
        <taxon>Hexapoda</taxon>
        <taxon>Insecta</taxon>
        <taxon>Pterygota</taxon>
        <taxon>Neoptera</taxon>
        <taxon>Polyneoptera</taxon>
        <taxon>Dictyoptera</taxon>
        <taxon>Blattodea</taxon>
        <taxon>Blattoidea</taxon>
        <taxon>Blattidae</taxon>
        <taxon>Blattinae</taxon>
        <taxon>Periplaneta</taxon>
    </lineage>
</organism>
<gene>
    <name evidence="2" type="ORF">ANN_15882</name>
</gene>
<evidence type="ECO:0000313" key="2">
    <source>
        <dbReference type="EMBL" id="KAJ4433573.1"/>
    </source>
</evidence>
<dbReference type="EMBL" id="JAJSOF020000027">
    <property type="protein sequence ID" value="KAJ4433573.1"/>
    <property type="molecule type" value="Genomic_DNA"/>
</dbReference>
<evidence type="ECO:0000313" key="3">
    <source>
        <dbReference type="Proteomes" id="UP001148838"/>
    </source>
</evidence>
<dbReference type="Proteomes" id="UP001148838">
    <property type="component" value="Unassembled WGS sequence"/>
</dbReference>
<proteinExistence type="predicted"/>